<dbReference type="GO" id="GO:0051301">
    <property type="term" value="P:cell division"/>
    <property type="evidence" value="ECO:0007669"/>
    <property type="project" value="UniProtKB-UniRule"/>
</dbReference>
<proteinExistence type="inferred from homology"/>
<keyword evidence="10" id="KW-1185">Reference proteome</keyword>
<comment type="subcellular location">
    <subcellularLocation>
        <location evidence="7">Cell membrane</location>
        <topology evidence="7">Multi-pass membrane protein</topology>
    </subcellularLocation>
</comment>
<reference evidence="9 10" key="1">
    <citation type="submission" date="2020-02" db="EMBL/GenBank/DDBJ databases">
        <title>Whole-genome analyses of novel actinobacteria.</title>
        <authorList>
            <person name="Sahin N."/>
            <person name="Tatar D."/>
        </authorList>
    </citation>
    <scope>NUCLEOTIDE SEQUENCE [LARGE SCALE GENOMIC DNA]</scope>
    <source>
        <strain evidence="9 10">SB3404</strain>
    </source>
</reference>
<dbReference type="EMBL" id="JAAKZZ010000244">
    <property type="protein sequence ID" value="NGO70911.1"/>
    <property type="molecule type" value="Genomic_DNA"/>
</dbReference>
<dbReference type="RefSeq" id="WP_165300562.1">
    <property type="nucleotide sequence ID" value="NZ_JAAKZZ010000244.1"/>
</dbReference>
<dbReference type="NCBIfam" id="NF002595">
    <property type="entry name" value="PRK02251.2-1"/>
    <property type="match status" value="1"/>
</dbReference>
<keyword evidence="4 7" id="KW-1133">Transmembrane helix</keyword>
<dbReference type="AlphaFoldDB" id="A0A6G4X2M0"/>
<evidence type="ECO:0000256" key="2">
    <source>
        <dbReference type="ARBA" id="ARBA00022618"/>
    </source>
</evidence>
<evidence type="ECO:0000256" key="7">
    <source>
        <dbReference type="HAMAP-Rule" id="MF_00631"/>
    </source>
</evidence>
<keyword evidence="1 7" id="KW-1003">Cell membrane</keyword>
<organism evidence="9 10">
    <name type="scientific">Streptomyces boncukensis</name>
    <dbReference type="NCBI Taxonomy" id="2711219"/>
    <lineage>
        <taxon>Bacteria</taxon>
        <taxon>Bacillati</taxon>
        <taxon>Actinomycetota</taxon>
        <taxon>Actinomycetes</taxon>
        <taxon>Kitasatosporales</taxon>
        <taxon>Streptomycetaceae</taxon>
        <taxon>Streptomyces</taxon>
    </lineage>
</organism>
<name>A0A6G4X2M0_9ACTN</name>
<evidence type="ECO:0000313" key="9">
    <source>
        <dbReference type="EMBL" id="NGO70911.1"/>
    </source>
</evidence>
<evidence type="ECO:0000256" key="5">
    <source>
        <dbReference type="ARBA" id="ARBA00023136"/>
    </source>
</evidence>
<keyword evidence="5 7" id="KW-0472">Membrane</keyword>
<sequence length="88" mass="9826">MPKSRIRKKDDFTPPQERKATQIDLGRGSGGRRWIAPLMLVLFGLGLAWIVVYYVTDGSLPIDPFGDWNILVGFGFIAGGFVVSTQWK</sequence>
<dbReference type="InterPro" id="IPR009619">
    <property type="entry name" value="CrgA"/>
</dbReference>
<dbReference type="Pfam" id="PF06781">
    <property type="entry name" value="CrgA"/>
    <property type="match status" value="1"/>
</dbReference>
<feature type="region of interest" description="Disordered" evidence="8">
    <location>
        <begin position="1"/>
        <end position="23"/>
    </location>
</feature>
<keyword evidence="3 7" id="KW-0812">Transmembrane</keyword>
<evidence type="ECO:0000256" key="8">
    <source>
        <dbReference type="SAM" id="MobiDB-lite"/>
    </source>
</evidence>
<feature type="transmembrane region" description="Helical" evidence="7">
    <location>
        <begin position="68"/>
        <end position="87"/>
    </location>
</feature>
<protein>
    <recommendedName>
        <fullName evidence="7">Cell division protein CrgA</fullName>
    </recommendedName>
</protein>
<gene>
    <name evidence="7 9" type="primary">crgA</name>
    <name evidence="9" type="ORF">G5C65_21640</name>
</gene>
<accession>A0A6G4X2M0</accession>
<evidence type="ECO:0000313" key="10">
    <source>
        <dbReference type="Proteomes" id="UP000477722"/>
    </source>
</evidence>
<dbReference type="HAMAP" id="MF_00631">
    <property type="entry name" value="CrgA"/>
    <property type="match status" value="1"/>
</dbReference>
<keyword evidence="2 7" id="KW-0132">Cell division</keyword>
<feature type="compositionally biased region" description="Basic and acidic residues" evidence="8">
    <location>
        <begin position="8"/>
        <end position="21"/>
    </location>
</feature>
<comment type="similarity">
    <text evidence="7">Belongs to the CrgA family.</text>
</comment>
<dbReference type="Proteomes" id="UP000477722">
    <property type="component" value="Unassembled WGS sequence"/>
</dbReference>
<comment type="caution">
    <text evidence="9">The sequence shown here is derived from an EMBL/GenBank/DDBJ whole genome shotgun (WGS) entry which is preliminary data.</text>
</comment>
<feature type="transmembrane region" description="Helical" evidence="7">
    <location>
        <begin position="34"/>
        <end position="56"/>
    </location>
</feature>
<comment type="function">
    <text evidence="7">Involved in cell division.</text>
</comment>
<evidence type="ECO:0000256" key="4">
    <source>
        <dbReference type="ARBA" id="ARBA00022989"/>
    </source>
</evidence>
<evidence type="ECO:0000256" key="6">
    <source>
        <dbReference type="ARBA" id="ARBA00023306"/>
    </source>
</evidence>
<dbReference type="GO" id="GO:0005886">
    <property type="term" value="C:plasma membrane"/>
    <property type="evidence" value="ECO:0007669"/>
    <property type="project" value="UniProtKB-SubCell"/>
</dbReference>
<keyword evidence="6 7" id="KW-0131">Cell cycle</keyword>
<evidence type="ECO:0000256" key="1">
    <source>
        <dbReference type="ARBA" id="ARBA00022475"/>
    </source>
</evidence>
<evidence type="ECO:0000256" key="3">
    <source>
        <dbReference type="ARBA" id="ARBA00022692"/>
    </source>
</evidence>